<keyword evidence="7" id="KW-0813">Transport</keyword>
<reference evidence="9 10" key="1">
    <citation type="submission" date="2019-12" db="EMBL/GenBank/DDBJ databases">
        <title>Draft genome sequencing of Halomonas icarensis D1-1.</title>
        <authorList>
            <person name="Pandiyan K."/>
            <person name="Kushwaha P."/>
            <person name="Gowdham M."/>
            <person name="Chakdar H."/>
            <person name="Singh A."/>
            <person name="Kumar M."/>
            <person name="Saxena A.K."/>
        </authorList>
    </citation>
    <scope>NUCLEOTIDE SEQUENCE [LARGE SCALE GENOMIC DNA]</scope>
    <source>
        <strain evidence="9 10">D1-1</strain>
    </source>
</reference>
<dbReference type="EMBL" id="WUTS01000001">
    <property type="protein sequence ID" value="NAW12619.1"/>
    <property type="molecule type" value="Genomic_DNA"/>
</dbReference>
<evidence type="ECO:0000313" key="10">
    <source>
        <dbReference type="Proteomes" id="UP000448235"/>
    </source>
</evidence>
<evidence type="ECO:0000256" key="3">
    <source>
        <dbReference type="ARBA" id="ARBA00022519"/>
    </source>
</evidence>
<comment type="caution">
    <text evidence="7">Lacks conserved residue(s) required for the propagation of feature annotation.</text>
</comment>
<evidence type="ECO:0000256" key="5">
    <source>
        <dbReference type="ARBA" id="ARBA00022989"/>
    </source>
</evidence>
<feature type="transmembrane region" description="Helical" evidence="7">
    <location>
        <begin position="214"/>
        <end position="235"/>
    </location>
</feature>
<dbReference type="GO" id="GO:0005886">
    <property type="term" value="C:plasma membrane"/>
    <property type="evidence" value="ECO:0007669"/>
    <property type="project" value="UniProtKB-SubCell"/>
</dbReference>
<dbReference type="Proteomes" id="UP000448235">
    <property type="component" value="Unassembled WGS sequence"/>
</dbReference>
<dbReference type="PANTHER" id="PTHR33362:SF2">
    <property type="entry name" value="TRAP TRANSPORTER LARGE PERMEASE PROTEIN"/>
    <property type="match status" value="1"/>
</dbReference>
<dbReference type="Pfam" id="PF06808">
    <property type="entry name" value="DctM"/>
    <property type="match status" value="1"/>
</dbReference>
<dbReference type="RefSeq" id="WP_132042061.1">
    <property type="nucleotide sequence ID" value="NZ_JARWMY010000005.1"/>
</dbReference>
<feature type="transmembrane region" description="Helical" evidence="7">
    <location>
        <begin position="271"/>
        <end position="293"/>
    </location>
</feature>
<dbReference type="NCBIfam" id="TIGR00786">
    <property type="entry name" value="dctM"/>
    <property type="match status" value="1"/>
</dbReference>
<evidence type="ECO:0000256" key="6">
    <source>
        <dbReference type="ARBA" id="ARBA00023136"/>
    </source>
</evidence>
<dbReference type="InterPro" id="IPR010656">
    <property type="entry name" value="DctM"/>
</dbReference>
<evidence type="ECO:0000313" key="9">
    <source>
        <dbReference type="EMBL" id="NAW12619.1"/>
    </source>
</evidence>
<dbReference type="InterPro" id="IPR004681">
    <property type="entry name" value="TRAP_DctM"/>
</dbReference>
<comment type="similarity">
    <text evidence="7">Belongs to the TRAP transporter large permease family.</text>
</comment>
<evidence type="ECO:0000256" key="2">
    <source>
        <dbReference type="ARBA" id="ARBA00022475"/>
    </source>
</evidence>
<feature type="domain" description="TRAP C4-dicarboxylate transport system permease DctM subunit" evidence="8">
    <location>
        <begin position="9"/>
        <end position="414"/>
    </location>
</feature>
<sequence>MSPIVTLIASFLLLIALSVPIAFAIGLASIITIWQLDIPLTSVVNQMFASINSFPLLAVPFFLLLGRLMNDGGITDRLLRFADSTVGHIRGGLGHINVMVSMMFASLSGSAAADTASVGAVLIPAMKKAGYPSPFAVALTAASSVLGGIIPPSILMVIYGAFGNVSVGALFLGGVVPGLLIGLAQMGYAYSVARRLNLQAESEFSLRQVARTGLVAAPPMILPIVVLGGITAGVFTATEAASVAVLVGLLLAVVFYRAIRLRALPGILAESVIAYSLPMFAVAAAGIMGWLISYLGIADEVARFILSVTDARIGIMLMIMAFMLIIGTVLSPVTAVIIFLPIIQSICVAADINQIHMALIVILSLTLGLVTPPYGICLLIASQIGEVSTPRAFVAILPLIGLVMLIILAGILIPDLFLILPQTIMPEAFGGR</sequence>
<evidence type="ECO:0000256" key="4">
    <source>
        <dbReference type="ARBA" id="ARBA00022692"/>
    </source>
</evidence>
<feature type="transmembrane region" description="Helical" evidence="7">
    <location>
        <begin position="241"/>
        <end position="259"/>
    </location>
</feature>
<feature type="transmembrane region" description="Helical" evidence="7">
    <location>
        <begin position="168"/>
        <end position="193"/>
    </location>
</feature>
<keyword evidence="2" id="KW-1003">Cell membrane</keyword>
<evidence type="ECO:0000256" key="1">
    <source>
        <dbReference type="ARBA" id="ARBA00004429"/>
    </source>
</evidence>
<feature type="transmembrane region" description="Helical" evidence="7">
    <location>
        <begin position="48"/>
        <end position="70"/>
    </location>
</feature>
<accession>A0A7X4VYD0</accession>
<feature type="transmembrane region" description="Helical" evidence="7">
    <location>
        <begin position="355"/>
        <end position="381"/>
    </location>
</feature>
<proteinExistence type="inferred from homology"/>
<comment type="caution">
    <text evidence="9">The sequence shown here is derived from an EMBL/GenBank/DDBJ whole genome shotgun (WGS) entry which is preliminary data.</text>
</comment>
<comment type="function">
    <text evidence="7">Part of the tripartite ATP-independent periplasmic (TRAP) transport system.</text>
</comment>
<dbReference type="AlphaFoldDB" id="A0A7X4VYD0"/>
<gene>
    <name evidence="9" type="ORF">GRB80_07145</name>
</gene>
<feature type="transmembrane region" description="Helical" evidence="7">
    <location>
        <begin position="393"/>
        <end position="420"/>
    </location>
</feature>
<dbReference type="GO" id="GO:0022857">
    <property type="term" value="F:transmembrane transporter activity"/>
    <property type="evidence" value="ECO:0007669"/>
    <property type="project" value="UniProtKB-UniRule"/>
</dbReference>
<keyword evidence="4 7" id="KW-0812">Transmembrane</keyword>
<protein>
    <recommendedName>
        <fullName evidence="7">TRAP transporter large permease protein</fullName>
    </recommendedName>
</protein>
<evidence type="ECO:0000259" key="8">
    <source>
        <dbReference type="Pfam" id="PF06808"/>
    </source>
</evidence>
<keyword evidence="5 7" id="KW-1133">Transmembrane helix</keyword>
<organism evidence="9 10">
    <name type="scientific">Halomonas icarae</name>
    <dbReference type="NCBI Taxonomy" id="2691040"/>
    <lineage>
        <taxon>Bacteria</taxon>
        <taxon>Pseudomonadati</taxon>
        <taxon>Pseudomonadota</taxon>
        <taxon>Gammaproteobacteria</taxon>
        <taxon>Oceanospirillales</taxon>
        <taxon>Halomonadaceae</taxon>
        <taxon>Halomonas</taxon>
    </lineage>
</organism>
<dbReference type="PIRSF" id="PIRSF006066">
    <property type="entry name" value="HI0050"/>
    <property type="match status" value="1"/>
</dbReference>
<keyword evidence="10" id="KW-1185">Reference proteome</keyword>
<comment type="subcellular location">
    <subcellularLocation>
        <location evidence="1 7">Cell inner membrane</location>
        <topology evidence="1 7">Multi-pass membrane protein</topology>
    </subcellularLocation>
</comment>
<feature type="transmembrane region" description="Helical" evidence="7">
    <location>
        <begin position="313"/>
        <end position="343"/>
    </location>
</feature>
<feature type="transmembrane region" description="Helical" evidence="7">
    <location>
        <begin position="135"/>
        <end position="162"/>
    </location>
</feature>
<keyword evidence="6 7" id="KW-0472">Membrane</keyword>
<evidence type="ECO:0000256" key="7">
    <source>
        <dbReference type="RuleBase" id="RU369079"/>
    </source>
</evidence>
<name>A0A7X4VYD0_9GAMM</name>
<dbReference type="PANTHER" id="PTHR33362">
    <property type="entry name" value="SIALIC ACID TRAP TRANSPORTER PERMEASE PROTEIN SIAT-RELATED"/>
    <property type="match status" value="1"/>
</dbReference>
<keyword evidence="3 7" id="KW-0997">Cell inner membrane</keyword>
<comment type="subunit">
    <text evidence="7">The complex comprises the extracytoplasmic solute receptor protein and the two transmembrane proteins.</text>
</comment>